<evidence type="ECO:0000313" key="8">
    <source>
        <dbReference type="EMBL" id="TIC70404.1"/>
    </source>
</evidence>
<dbReference type="PROSITE" id="PS50181">
    <property type="entry name" value="FBOX"/>
    <property type="match status" value="1"/>
</dbReference>
<reference evidence="9 10" key="1">
    <citation type="submission" date="2019-03" db="EMBL/GenBank/DDBJ databases">
        <title>Sequencing 25 genomes of Wallemia mellicola.</title>
        <authorList>
            <person name="Gostincar C."/>
        </authorList>
    </citation>
    <scope>NUCLEOTIDE SEQUENCE [LARGE SCALE GENOMIC DNA]</scope>
    <source>
        <strain evidence="4 11">EXF-1262</strain>
        <strain evidence="6 12">EXF-1274</strain>
        <strain evidence="8 9">EXF-1277</strain>
        <strain evidence="3 13">EXF-6152</strain>
        <strain evidence="7 14">EXF-757</strain>
        <strain evidence="5 10">EXF-8738</strain>
    </source>
</reference>
<dbReference type="AlphaFoldDB" id="A0A4T0LSK2"/>
<evidence type="ECO:0000256" key="1">
    <source>
        <dbReference type="ARBA" id="ARBA00022786"/>
    </source>
</evidence>
<dbReference type="EMBL" id="SPRO01000009">
    <property type="protein sequence ID" value="TIC32097.1"/>
    <property type="molecule type" value="Genomic_DNA"/>
</dbReference>
<dbReference type="EMBL" id="SPRH01000003">
    <property type="protein sequence ID" value="TIC04477.1"/>
    <property type="molecule type" value="Genomic_DNA"/>
</dbReference>
<dbReference type="GO" id="GO:0031146">
    <property type="term" value="P:SCF-dependent proteasomal ubiquitin-dependent protein catabolic process"/>
    <property type="evidence" value="ECO:0007669"/>
    <property type="project" value="TreeGrafter"/>
</dbReference>
<dbReference type="Proteomes" id="UP000305647">
    <property type="component" value="Unassembled WGS sequence"/>
</dbReference>
<keyword evidence="1" id="KW-0833">Ubl conjugation pathway</keyword>
<dbReference type="OrthoDB" id="2117972at2759"/>
<evidence type="ECO:0000313" key="7">
    <source>
        <dbReference type="EMBL" id="TIC69197.1"/>
    </source>
</evidence>
<dbReference type="Proteomes" id="UP000309601">
    <property type="component" value="Unassembled WGS sequence"/>
</dbReference>
<gene>
    <name evidence="7" type="ORF">E3Q01_00463</name>
    <name evidence="6" type="ORF">E3Q02_03489</name>
    <name evidence="8" type="ORF">E3Q03_01077</name>
    <name evidence="5" type="ORF">E3Q10_01383</name>
    <name evidence="4" type="ORF">E3Q17_00342</name>
    <name evidence="3" type="ORF">E3Q22_00354</name>
</gene>
<organism evidence="4 11">
    <name type="scientific">Wallemia mellicola</name>
    <dbReference type="NCBI Taxonomy" id="1708541"/>
    <lineage>
        <taxon>Eukaryota</taxon>
        <taxon>Fungi</taxon>
        <taxon>Dikarya</taxon>
        <taxon>Basidiomycota</taxon>
        <taxon>Wallemiomycotina</taxon>
        <taxon>Wallemiomycetes</taxon>
        <taxon>Wallemiales</taxon>
        <taxon>Wallemiaceae</taxon>
        <taxon>Wallemia</taxon>
    </lineage>
</organism>
<evidence type="ECO:0000313" key="9">
    <source>
        <dbReference type="Proteomes" id="UP000305362"/>
    </source>
</evidence>
<evidence type="ECO:0000313" key="11">
    <source>
        <dbReference type="Proteomes" id="UP000307169"/>
    </source>
</evidence>
<evidence type="ECO:0000313" key="6">
    <source>
        <dbReference type="EMBL" id="TIC62477.1"/>
    </source>
</evidence>
<evidence type="ECO:0000313" key="12">
    <source>
        <dbReference type="Proteomes" id="UP000309601"/>
    </source>
</evidence>
<dbReference type="EMBL" id="SPRV01000007">
    <property type="protein sequence ID" value="TIC70404.1"/>
    <property type="molecule type" value="Genomic_DNA"/>
</dbReference>
<dbReference type="GO" id="GO:0019005">
    <property type="term" value="C:SCF ubiquitin ligase complex"/>
    <property type="evidence" value="ECO:0007669"/>
    <property type="project" value="TreeGrafter"/>
</dbReference>
<dbReference type="Pfam" id="PF19270">
    <property type="entry name" value="FBO_C"/>
    <property type="match status" value="1"/>
</dbReference>
<dbReference type="Pfam" id="PF12937">
    <property type="entry name" value="F-box-like"/>
    <property type="match status" value="1"/>
</dbReference>
<sequence>MTNVNDLETFRREWQSELNKDHSERKEERIYHDTDVAVECYKQAVEAEQVGQLNDSLILYRKAFKLDDQVDKQYGNYIKQKQAREAEEIAIDSVTTVETVKNDIQINEDGKHTYNFSKTIQTGPDAPKQSTYRLDAIDKLIQSLNENLRLEADQEDEECPISTLPDEIILNIYRHLVHKSDLQTLMRFACSSRKLLVLSNDNIIWKDLVKTHLVPPYQIKQSIDVDDIATYKFNGAWRKLWLDIPRIRLDGVYISVCHYLRHGESESAWNTFTQLVTFYRYLRFFNDGLVISWLSTDVPNQSVPTITKDMRSKGLLHGYWKLRGDLILISDLKDPDRVRVPYRFRMKAKLKSSVHGKHNKVDLMEYTSLNNEEEEVSIPLKTAELTHRKHQRPFYFSKVRSWTALTPLSD</sequence>
<dbReference type="Proteomes" id="UP000310708">
    <property type="component" value="Unassembled WGS sequence"/>
</dbReference>
<dbReference type="Gene3D" id="1.20.1280.50">
    <property type="match status" value="1"/>
</dbReference>
<evidence type="ECO:0000259" key="2">
    <source>
        <dbReference type="PROSITE" id="PS50181"/>
    </source>
</evidence>
<dbReference type="EMBL" id="SPRW01000046">
    <property type="protein sequence ID" value="TIC62477.1"/>
    <property type="molecule type" value="Genomic_DNA"/>
</dbReference>
<evidence type="ECO:0000313" key="10">
    <source>
        <dbReference type="Proteomes" id="UP000305647"/>
    </source>
</evidence>
<dbReference type="GO" id="GO:0005737">
    <property type="term" value="C:cytoplasm"/>
    <property type="evidence" value="ECO:0007669"/>
    <property type="project" value="TreeGrafter"/>
</dbReference>
<dbReference type="PANTHER" id="PTHR12874:SF9">
    <property type="entry name" value="F-BOX ONLY PROTEIN 48"/>
    <property type="match status" value="1"/>
</dbReference>
<dbReference type="EMBL" id="SPRX01000004">
    <property type="protein sequence ID" value="TIC69197.1"/>
    <property type="molecule type" value="Genomic_DNA"/>
</dbReference>
<evidence type="ECO:0000313" key="4">
    <source>
        <dbReference type="EMBL" id="TIC04477.1"/>
    </source>
</evidence>
<evidence type="ECO:0000313" key="5">
    <source>
        <dbReference type="EMBL" id="TIC32097.1"/>
    </source>
</evidence>
<evidence type="ECO:0000313" key="3">
    <source>
        <dbReference type="EMBL" id="TIB82100.1"/>
    </source>
</evidence>
<comment type="caution">
    <text evidence="4">The sequence shown here is derived from an EMBL/GenBank/DDBJ whole genome shotgun (WGS) entry which is preliminary data.</text>
</comment>
<dbReference type="Proteomes" id="UP000305362">
    <property type="component" value="Unassembled WGS sequence"/>
</dbReference>
<protein>
    <recommendedName>
        <fullName evidence="2">F-box domain-containing protein</fullName>
    </recommendedName>
</protein>
<dbReference type="InterPro" id="IPR001810">
    <property type="entry name" value="F-box_dom"/>
</dbReference>
<dbReference type="InterPro" id="IPR036047">
    <property type="entry name" value="F-box-like_dom_sf"/>
</dbReference>
<dbReference type="SUPFAM" id="SSF81383">
    <property type="entry name" value="F-box domain"/>
    <property type="match status" value="1"/>
</dbReference>
<dbReference type="InterPro" id="IPR045464">
    <property type="entry name" value="Hrt3/FBXO9_C"/>
</dbReference>
<evidence type="ECO:0000313" key="14">
    <source>
        <dbReference type="Proteomes" id="UP000310708"/>
    </source>
</evidence>
<dbReference type="EMBL" id="SPRC01000003">
    <property type="protein sequence ID" value="TIB82100.1"/>
    <property type="molecule type" value="Genomic_DNA"/>
</dbReference>
<dbReference type="Proteomes" id="UP000307169">
    <property type="component" value="Unassembled WGS sequence"/>
</dbReference>
<evidence type="ECO:0000313" key="13">
    <source>
        <dbReference type="Proteomes" id="UP000310685"/>
    </source>
</evidence>
<accession>A0A4T0LSK2</accession>
<dbReference type="Proteomes" id="UP000310685">
    <property type="component" value="Unassembled WGS sequence"/>
</dbReference>
<dbReference type="PANTHER" id="PTHR12874">
    <property type="entry name" value="F-BOX ONLY PROTEIN 48-RELATED"/>
    <property type="match status" value="1"/>
</dbReference>
<proteinExistence type="predicted"/>
<feature type="domain" description="F-box" evidence="2">
    <location>
        <begin position="158"/>
        <end position="208"/>
    </location>
</feature>
<name>A0A4T0LSK2_9BASI</name>